<keyword evidence="4" id="KW-0456">Lyase</keyword>
<proteinExistence type="inferred from homology"/>
<evidence type="ECO:0000256" key="3">
    <source>
        <dbReference type="ARBA" id="ARBA00022833"/>
    </source>
</evidence>
<name>A0ABR1HUB9_9HYPO</name>
<feature type="domain" description="CENP-V/GFA" evidence="5">
    <location>
        <begin position="3"/>
        <end position="118"/>
    </location>
</feature>
<dbReference type="SUPFAM" id="SSF51316">
    <property type="entry name" value="Mss4-like"/>
    <property type="match status" value="1"/>
</dbReference>
<dbReference type="Proteomes" id="UP001498421">
    <property type="component" value="Unassembled WGS sequence"/>
</dbReference>
<sequence>MGYAGSCMCGAIAYKSTSEEALRALCHCLDCQKVWTGGAFTSNAVVDEDSFSVTKGSPKQYDVTGASGKINHHFFCGDCGSSLFTKLDIMEGKVIIKAGGLDDGKASLDGKVDVEFYCRDRVGYLGAVEGAKQEPLFV</sequence>
<protein>
    <recommendedName>
        <fullName evidence="5">CENP-V/GFA domain-containing protein</fullName>
    </recommendedName>
</protein>
<dbReference type="InterPro" id="IPR006913">
    <property type="entry name" value="CENP-V/GFA"/>
</dbReference>
<accession>A0ABR1HUB9</accession>
<reference evidence="6 7" key="1">
    <citation type="journal article" date="2025" name="Microbiol. Resour. Announc.">
        <title>Draft genome sequences for Neonectria magnoliae and Neonectria punicea, canker pathogens of Liriodendron tulipifera and Acer saccharum in West Virginia.</title>
        <authorList>
            <person name="Petronek H.M."/>
            <person name="Kasson M.T."/>
            <person name="Metheny A.M."/>
            <person name="Stauder C.M."/>
            <person name="Lovett B."/>
            <person name="Lynch S.C."/>
            <person name="Garnas J.R."/>
            <person name="Kasson L.R."/>
            <person name="Stajich J.E."/>
        </authorList>
    </citation>
    <scope>NUCLEOTIDE SEQUENCE [LARGE SCALE GENOMIC DNA]</scope>
    <source>
        <strain evidence="6 7">NRRL 64651</strain>
    </source>
</reference>
<evidence type="ECO:0000259" key="5">
    <source>
        <dbReference type="PROSITE" id="PS51891"/>
    </source>
</evidence>
<evidence type="ECO:0000256" key="1">
    <source>
        <dbReference type="ARBA" id="ARBA00005495"/>
    </source>
</evidence>
<evidence type="ECO:0000256" key="4">
    <source>
        <dbReference type="ARBA" id="ARBA00023239"/>
    </source>
</evidence>
<dbReference type="Pfam" id="PF04828">
    <property type="entry name" value="GFA"/>
    <property type="match status" value="1"/>
</dbReference>
<keyword evidence="7" id="KW-1185">Reference proteome</keyword>
<gene>
    <name evidence="6" type="ORF">QQZ08_008483</name>
</gene>
<dbReference type="Gene3D" id="3.90.1590.10">
    <property type="entry name" value="glutathione-dependent formaldehyde- activating enzyme (gfa)"/>
    <property type="match status" value="1"/>
</dbReference>
<evidence type="ECO:0000313" key="7">
    <source>
        <dbReference type="Proteomes" id="UP001498421"/>
    </source>
</evidence>
<evidence type="ECO:0000313" key="6">
    <source>
        <dbReference type="EMBL" id="KAK7424853.1"/>
    </source>
</evidence>
<keyword evidence="2" id="KW-0479">Metal-binding</keyword>
<evidence type="ECO:0000256" key="2">
    <source>
        <dbReference type="ARBA" id="ARBA00022723"/>
    </source>
</evidence>
<keyword evidence="3" id="KW-0862">Zinc</keyword>
<dbReference type="PANTHER" id="PTHR33337">
    <property type="entry name" value="GFA DOMAIN-CONTAINING PROTEIN"/>
    <property type="match status" value="1"/>
</dbReference>
<dbReference type="PROSITE" id="PS51891">
    <property type="entry name" value="CENP_V_GFA"/>
    <property type="match status" value="1"/>
</dbReference>
<dbReference type="InterPro" id="IPR011057">
    <property type="entry name" value="Mss4-like_sf"/>
</dbReference>
<dbReference type="PANTHER" id="PTHR33337:SF30">
    <property type="entry name" value="DUF636 DOMAIN PROTEIN (AFU_ORTHOLOGUE AFUA_1G03180)"/>
    <property type="match status" value="1"/>
</dbReference>
<comment type="similarity">
    <text evidence="1">Belongs to the Gfa family.</text>
</comment>
<organism evidence="6 7">
    <name type="scientific">Neonectria magnoliae</name>
    <dbReference type="NCBI Taxonomy" id="2732573"/>
    <lineage>
        <taxon>Eukaryota</taxon>
        <taxon>Fungi</taxon>
        <taxon>Dikarya</taxon>
        <taxon>Ascomycota</taxon>
        <taxon>Pezizomycotina</taxon>
        <taxon>Sordariomycetes</taxon>
        <taxon>Hypocreomycetidae</taxon>
        <taxon>Hypocreales</taxon>
        <taxon>Nectriaceae</taxon>
        <taxon>Neonectria</taxon>
    </lineage>
</organism>
<comment type="caution">
    <text evidence="6">The sequence shown here is derived from an EMBL/GenBank/DDBJ whole genome shotgun (WGS) entry which is preliminary data.</text>
</comment>
<dbReference type="EMBL" id="JAZAVK010000088">
    <property type="protein sequence ID" value="KAK7424853.1"/>
    <property type="molecule type" value="Genomic_DNA"/>
</dbReference>